<evidence type="ECO:0000259" key="11">
    <source>
        <dbReference type="PROSITE" id="PS51855"/>
    </source>
</evidence>
<accession>A0A0R1LFJ7</accession>
<comment type="domain">
    <text evidence="10">The IMP cyclohydrolase activity resides in the N-terminal region.</text>
</comment>
<dbReference type="Gene3D" id="3.40.140.20">
    <property type="match status" value="2"/>
</dbReference>
<keyword evidence="4 10" id="KW-0808">Transferase</keyword>
<dbReference type="Proteomes" id="UP000051955">
    <property type="component" value="Unassembled WGS sequence"/>
</dbReference>
<dbReference type="STRING" id="1423715.FD25_GL000348"/>
<evidence type="ECO:0000256" key="10">
    <source>
        <dbReference type="HAMAP-Rule" id="MF_00139"/>
    </source>
</evidence>
<reference evidence="12 13" key="1">
    <citation type="journal article" date="2015" name="Genome Announc.">
        <title>Expanding the biotechnology potential of lactobacilli through comparative genomics of 213 strains and associated genera.</title>
        <authorList>
            <person name="Sun Z."/>
            <person name="Harris H.M."/>
            <person name="McCann A."/>
            <person name="Guo C."/>
            <person name="Argimon S."/>
            <person name="Zhang W."/>
            <person name="Yang X."/>
            <person name="Jeffery I.B."/>
            <person name="Cooney J.C."/>
            <person name="Kagawa T.F."/>
            <person name="Liu W."/>
            <person name="Song Y."/>
            <person name="Salvetti E."/>
            <person name="Wrobel A."/>
            <person name="Rasinkangas P."/>
            <person name="Parkhill J."/>
            <person name="Rea M.C."/>
            <person name="O'Sullivan O."/>
            <person name="Ritari J."/>
            <person name="Douillard F.P."/>
            <person name="Paul Ross R."/>
            <person name="Yang R."/>
            <person name="Briner A.E."/>
            <person name="Felis G.E."/>
            <person name="de Vos W.M."/>
            <person name="Barrangou R."/>
            <person name="Klaenhammer T.R."/>
            <person name="Caufield P.W."/>
            <person name="Cui Y."/>
            <person name="Zhang H."/>
            <person name="O'Toole P.W."/>
        </authorList>
    </citation>
    <scope>NUCLEOTIDE SEQUENCE [LARGE SCALE GENOMIC DNA]</scope>
    <source>
        <strain evidence="12 13">DSM 19394</strain>
    </source>
</reference>
<dbReference type="SUPFAM" id="SSF52335">
    <property type="entry name" value="Methylglyoxal synthase-like"/>
    <property type="match status" value="1"/>
</dbReference>
<gene>
    <name evidence="10" type="primary">purH</name>
    <name evidence="12" type="ORF">FD25_GL000348</name>
</gene>
<dbReference type="PIRSF" id="PIRSF000414">
    <property type="entry name" value="AICARFT_IMPCHas"/>
    <property type="match status" value="1"/>
</dbReference>
<dbReference type="RefSeq" id="WP_057803282.1">
    <property type="nucleotide sequence ID" value="NZ_AZDV01000026.1"/>
</dbReference>
<organism evidence="12 13">
    <name type="scientific">Levilactobacillus acidifarinae DSM 19394 = JCM 15949</name>
    <dbReference type="NCBI Taxonomy" id="1423715"/>
    <lineage>
        <taxon>Bacteria</taxon>
        <taxon>Bacillati</taxon>
        <taxon>Bacillota</taxon>
        <taxon>Bacilli</taxon>
        <taxon>Lactobacillales</taxon>
        <taxon>Lactobacillaceae</taxon>
        <taxon>Levilactobacillus</taxon>
    </lineage>
</organism>
<evidence type="ECO:0000256" key="7">
    <source>
        <dbReference type="ARBA" id="ARBA00023268"/>
    </source>
</evidence>
<dbReference type="InterPro" id="IPR036914">
    <property type="entry name" value="MGS-like_dom_sf"/>
</dbReference>
<dbReference type="PROSITE" id="PS51855">
    <property type="entry name" value="MGS"/>
    <property type="match status" value="1"/>
</dbReference>
<dbReference type="EMBL" id="AZDV01000026">
    <property type="protein sequence ID" value="KRK94389.1"/>
    <property type="molecule type" value="Genomic_DNA"/>
</dbReference>
<comment type="pathway">
    <text evidence="2 10">Purine metabolism; IMP biosynthesis via de novo pathway; 5-formamido-1-(5-phospho-D-ribosyl)imidazole-4-carboxamide from 5-amino-1-(5-phospho-D-ribosyl)imidazole-4-carboxamide (10-formyl THF route): step 1/1.</text>
</comment>
<dbReference type="GO" id="GO:0005829">
    <property type="term" value="C:cytosol"/>
    <property type="evidence" value="ECO:0007669"/>
    <property type="project" value="TreeGrafter"/>
</dbReference>
<dbReference type="Pfam" id="PF01808">
    <property type="entry name" value="AICARFT_IMPCHas"/>
    <property type="match status" value="1"/>
</dbReference>
<dbReference type="OrthoDB" id="9802065at2"/>
<name>A0A0R1LFJ7_9LACO</name>
<keyword evidence="13" id="KW-1185">Reference proteome</keyword>
<evidence type="ECO:0000256" key="1">
    <source>
        <dbReference type="ARBA" id="ARBA00004844"/>
    </source>
</evidence>
<comment type="caution">
    <text evidence="12">The sequence shown here is derived from an EMBL/GenBank/DDBJ whole genome shotgun (WGS) entry which is preliminary data.</text>
</comment>
<proteinExistence type="inferred from homology"/>
<dbReference type="SUPFAM" id="SSF53927">
    <property type="entry name" value="Cytidine deaminase-like"/>
    <property type="match status" value="1"/>
</dbReference>
<dbReference type="EC" id="3.5.4.10" evidence="10"/>
<evidence type="ECO:0000256" key="3">
    <source>
        <dbReference type="ARBA" id="ARBA00007667"/>
    </source>
</evidence>
<dbReference type="AlphaFoldDB" id="A0A0R1LFJ7"/>
<evidence type="ECO:0000256" key="9">
    <source>
        <dbReference type="ARBA" id="ARBA00050687"/>
    </source>
</evidence>
<protein>
    <recommendedName>
        <fullName evidence="10">Bifunctional purine biosynthesis protein PurH</fullName>
    </recommendedName>
    <domain>
        <recommendedName>
            <fullName evidence="10">Phosphoribosylaminoimidazolecarboxamide formyltransferase</fullName>
            <ecNumber evidence="10">2.1.2.3</ecNumber>
        </recommendedName>
        <alternativeName>
            <fullName evidence="10">AICAR transformylase</fullName>
        </alternativeName>
    </domain>
    <domain>
        <recommendedName>
            <fullName evidence="10">IMP cyclohydrolase</fullName>
            <ecNumber evidence="10">3.5.4.10</ecNumber>
        </recommendedName>
        <alternativeName>
            <fullName evidence="10">ATIC</fullName>
        </alternativeName>
        <alternativeName>
            <fullName evidence="10">IMP synthase</fullName>
        </alternativeName>
        <alternativeName>
            <fullName evidence="10">Inosinicase</fullName>
        </alternativeName>
    </domain>
</protein>
<feature type="domain" description="MGS-like" evidence="11">
    <location>
        <begin position="1"/>
        <end position="144"/>
    </location>
</feature>
<evidence type="ECO:0000256" key="8">
    <source>
        <dbReference type="ARBA" id="ARBA00050488"/>
    </source>
</evidence>
<comment type="catalytic activity">
    <reaction evidence="8 10">
        <text>(6R)-10-formyltetrahydrofolate + 5-amino-1-(5-phospho-beta-D-ribosyl)imidazole-4-carboxamide = 5-formamido-1-(5-phospho-D-ribosyl)imidazole-4-carboxamide + (6S)-5,6,7,8-tetrahydrofolate</text>
        <dbReference type="Rhea" id="RHEA:22192"/>
        <dbReference type="ChEBI" id="CHEBI:57453"/>
        <dbReference type="ChEBI" id="CHEBI:58467"/>
        <dbReference type="ChEBI" id="CHEBI:58475"/>
        <dbReference type="ChEBI" id="CHEBI:195366"/>
        <dbReference type="EC" id="2.1.2.3"/>
    </reaction>
</comment>
<dbReference type="UniPathway" id="UPA00074">
    <property type="reaction ID" value="UER00133"/>
</dbReference>
<dbReference type="PANTHER" id="PTHR11692">
    <property type="entry name" value="BIFUNCTIONAL PURINE BIOSYNTHESIS PROTEIN PURH"/>
    <property type="match status" value="1"/>
</dbReference>
<dbReference type="InterPro" id="IPR024051">
    <property type="entry name" value="AICAR_Tfase_dup_dom_sf"/>
</dbReference>
<sequence length="513" mass="55285">MKRALLSVSDKTGLVAFAQTLLAHDYELVSTGGTQAALAAANVPVTPIETVTHFPEMLDGRVKTLNPLVFGGILAKRDNPTHQQTLQDHHITPIDLVCVNLYPFAQTISQPDVTLAAAVEQIDIGGPSLIRAAAKNYADVLVVCDPADYATVGQAISDEATTPELRRHLAAKVFQHTAHYDALIADYLTTDADRSDAPDPLTVTYQRQQALRYGENPQQAATLYRENQPAPFSIPAAKQLHGKPLSFNNLKDADAALGLIREFSAPTVIALKHMNPCGVGSATTLEAAWDKCYAADSMSIFGGIIVLNRPVDLATATKMHQLFLEIIIAPSFDDDAYAVLAKKKNLRLLTVDFTTATAPEPAELVSIRGGLLRQERDHVLDDPVDFKVVSQAQPTADQLQGVLFGLKTIKFVKSNAIVINTPSQTLGIGPGQMNRIDAVKIAVGKAEVQPAYAQAVLVSDAFFPMADCVEYAAQHGITTIAEPGGSIRDKDSIAMADQYGIALVFTGHRHFRH</sequence>
<dbReference type="InterPro" id="IPR016193">
    <property type="entry name" value="Cytidine_deaminase-like"/>
</dbReference>
<dbReference type="InterPro" id="IPR002695">
    <property type="entry name" value="PurH-like"/>
</dbReference>
<dbReference type="GO" id="GO:0003937">
    <property type="term" value="F:IMP cyclohydrolase activity"/>
    <property type="evidence" value="ECO:0007669"/>
    <property type="project" value="UniProtKB-UniRule"/>
</dbReference>
<dbReference type="FunFam" id="3.40.50.1380:FF:000001">
    <property type="entry name" value="Bifunctional purine biosynthesis protein PurH"/>
    <property type="match status" value="1"/>
</dbReference>
<dbReference type="GO" id="GO:0004643">
    <property type="term" value="F:phosphoribosylaminoimidazolecarboxamide formyltransferase activity"/>
    <property type="evidence" value="ECO:0007669"/>
    <property type="project" value="UniProtKB-UniRule"/>
</dbReference>
<dbReference type="SMART" id="SM00798">
    <property type="entry name" value="AICARFT_IMPCHas"/>
    <property type="match status" value="1"/>
</dbReference>
<dbReference type="InterPro" id="IPR011607">
    <property type="entry name" value="MGS-like_dom"/>
</dbReference>
<comment type="catalytic activity">
    <reaction evidence="9 10">
        <text>IMP + H2O = 5-formamido-1-(5-phospho-D-ribosyl)imidazole-4-carboxamide</text>
        <dbReference type="Rhea" id="RHEA:18445"/>
        <dbReference type="ChEBI" id="CHEBI:15377"/>
        <dbReference type="ChEBI" id="CHEBI:58053"/>
        <dbReference type="ChEBI" id="CHEBI:58467"/>
        <dbReference type="EC" id="3.5.4.10"/>
    </reaction>
</comment>
<dbReference type="PATRIC" id="fig|1423715.3.peg.363"/>
<comment type="similarity">
    <text evidence="3 10">Belongs to the PurH family.</text>
</comment>
<evidence type="ECO:0000256" key="4">
    <source>
        <dbReference type="ARBA" id="ARBA00022679"/>
    </source>
</evidence>
<dbReference type="Pfam" id="PF02142">
    <property type="entry name" value="MGS"/>
    <property type="match status" value="1"/>
</dbReference>
<dbReference type="FunFam" id="3.40.140.20:FF:000002">
    <property type="entry name" value="Bifunctional purine biosynthesis protein PurH"/>
    <property type="match status" value="1"/>
</dbReference>
<keyword evidence="5 10" id="KW-0658">Purine biosynthesis</keyword>
<dbReference type="NCBIfam" id="TIGR00355">
    <property type="entry name" value="purH"/>
    <property type="match status" value="1"/>
</dbReference>
<evidence type="ECO:0000256" key="5">
    <source>
        <dbReference type="ARBA" id="ARBA00022755"/>
    </source>
</evidence>
<dbReference type="PANTHER" id="PTHR11692:SF0">
    <property type="entry name" value="BIFUNCTIONAL PURINE BIOSYNTHESIS PROTEIN ATIC"/>
    <property type="match status" value="1"/>
</dbReference>
<evidence type="ECO:0000313" key="13">
    <source>
        <dbReference type="Proteomes" id="UP000051955"/>
    </source>
</evidence>
<evidence type="ECO:0000256" key="2">
    <source>
        <dbReference type="ARBA" id="ARBA00004954"/>
    </source>
</evidence>
<dbReference type="CDD" id="cd01421">
    <property type="entry name" value="IMPCH"/>
    <property type="match status" value="1"/>
</dbReference>
<dbReference type="HAMAP" id="MF_00139">
    <property type="entry name" value="PurH"/>
    <property type="match status" value="1"/>
</dbReference>
<keyword evidence="6 10" id="KW-0378">Hydrolase</keyword>
<dbReference type="NCBIfam" id="NF002049">
    <property type="entry name" value="PRK00881.1"/>
    <property type="match status" value="1"/>
</dbReference>
<dbReference type="FunFam" id="3.40.140.20:FF:000001">
    <property type="entry name" value="Bifunctional purine biosynthesis protein PurH"/>
    <property type="match status" value="1"/>
</dbReference>
<evidence type="ECO:0000313" key="12">
    <source>
        <dbReference type="EMBL" id="KRK94389.1"/>
    </source>
</evidence>
<dbReference type="GO" id="GO:0006189">
    <property type="term" value="P:'de novo' IMP biosynthetic process"/>
    <property type="evidence" value="ECO:0007669"/>
    <property type="project" value="UniProtKB-UniRule"/>
</dbReference>
<comment type="pathway">
    <text evidence="1 10">Purine metabolism; IMP biosynthesis via de novo pathway; IMP from 5-formamido-1-(5-phospho-D-ribosyl)imidazole-4-carboxamide: step 1/1.</text>
</comment>
<dbReference type="SMART" id="SM00851">
    <property type="entry name" value="MGS"/>
    <property type="match status" value="1"/>
</dbReference>
<keyword evidence="7 10" id="KW-0511">Multifunctional enzyme</keyword>
<evidence type="ECO:0000256" key="6">
    <source>
        <dbReference type="ARBA" id="ARBA00022801"/>
    </source>
</evidence>
<dbReference type="Gene3D" id="3.40.50.1380">
    <property type="entry name" value="Methylglyoxal synthase-like domain"/>
    <property type="match status" value="1"/>
</dbReference>
<dbReference type="EC" id="2.1.2.3" evidence="10"/>